<dbReference type="PROSITE" id="PS51257">
    <property type="entry name" value="PROKAR_LIPOPROTEIN"/>
    <property type="match status" value="1"/>
</dbReference>
<dbReference type="EMBL" id="UINC01077818">
    <property type="protein sequence ID" value="SVC18300.1"/>
    <property type="molecule type" value="Genomic_DNA"/>
</dbReference>
<proteinExistence type="predicted"/>
<organism evidence="1">
    <name type="scientific">marine metagenome</name>
    <dbReference type="NCBI Taxonomy" id="408172"/>
    <lineage>
        <taxon>unclassified sequences</taxon>
        <taxon>metagenomes</taxon>
        <taxon>ecological metagenomes</taxon>
    </lineage>
</organism>
<reference evidence="1" key="1">
    <citation type="submission" date="2018-05" db="EMBL/GenBank/DDBJ databases">
        <authorList>
            <person name="Lanie J.A."/>
            <person name="Ng W.-L."/>
            <person name="Kazmierczak K.M."/>
            <person name="Andrzejewski T.M."/>
            <person name="Davidsen T.M."/>
            <person name="Wayne K.J."/>
            <person name="Tettelin H."/>
            <person name="Glass J.I."/>
            <person name="Rusch D."/>
            <person name="Podicherti R."/>
            <person name="Tsui H.-C.T."/>
            <person name="Winkler M.E."/>
        </authorList>
    </citation>
    <scope>NUCLEOTIDE SEQUENCE</scope>
</reference>
<gene>
    <name evidence="1" type="ORF">METZ01_LOCUS271154</name>
</gene>
<accession>A0A382K1G8</accession>
<evidence type="ECO:0000313" key="1">
    <source>
        <dbReference type="EMBL" id="SVC18300.1"/>
    </source>
</evidence>
<name>A0A382K1G8_9ZZZZ</name>
<evidence type="ECO:0008006" key="2">
    <source>
        <dbReference type="Google" id="ProtNLM"/>
    </source>
</evidence>
<protein>
    <recommendedName>
        <fullName evidence="2">Lipocalin-like domain-containing protein</fullName>
    </recommendedName>
</protein>
<dbReference type="AlphaFoldDB" id="A0A382K1G8"/>
<sequence length="141" mass="16506">MKRYTIGFITLLLIVGCGSTSPPIDVPAFPVAQDIEHENLINTKWELKNYIIDGQSFPIEKKRKKDYYIFKKNNQKEEVLYGKKVKGSWEFLPHGKFIMLYGEKKDIYVPARITELTNDNLRITIFDINTMKMVTLLYKPN</sequence>